<organism evidence="3 4">
    <name type="scientific">Podospora appendiculata</name>
    <dbReference type="NCBI Taxonomy" id="314037"/>
    <lineage>
        <taxon>Eukaryota</taxon>
        <taxon>Fungi</taxon>
        <taxon>Dikarya</taxon>
        <taxon>Ascomycota</taxon>
        <taxon>Pezizomycotina</taxon>
        <taxon>Sordariomycetes</taxon>
        <taxon>Sordariomycetidae</taxon>
        <taxon>Sordariales</taxon>
        <taxon>Podosporaceae</taxon>
        <taxon>Podospora</taxon>
    </lineage>
</organism>
<reference evidence="3" key="1">
    <citation type="journal article" date="2023" name="Mol. Phylogenet. Evol.">
        <title>Genome-scale phylogeny and comparative genomics of the fungal order Sordariales.</title>
        <authorList>
            <person name="Hensen N."/>
            <person name="Bonometti L."/>
            <person name="Westerberg I."/>
            <person name="Brannstrom I.O."/>
            <person name="Guillou S."/>
            <person name="Cros-Aarteil S."/>
            <person name="Calhoun S."/>
            <person name="Haridas S."/>
            <person name="Kuo A."/>
            <person name="Mondo S."/>
            <person name="Pangilinan J."/>
            <person name="Riley R."/>
            <person name="LaButti K."/>
            <person name="Andreopoulos B."/>
            <person name="Lipzen A."/>
            <person name="Chen C."/>
            <person name="Yan M."/>
            <person name="Daum C."/>
            <person name="Ng V."/>
            <person name="Clum A."/>
            <person name="Steindorff A."/>
            <person name="Ohm R.A."/>
            <person name="Martin F."/>
            <person name="Silar P."/>
            <person name="Natvig D.O."/>
            <person name="Lalanne C."/>
            <person name="Gautier V."/>
            <person name="Ament-Velasquez S.L."/>
            <person name="Kruys A."/>
            <person name="Hutchinson M.I."/>
            <person name="Powell A.J."/>
            <person name="Barry K."/>
            <person name="Miller A.N."/>
            <person name="Grigoriev I.V."/>
            <person name="Debuchy R."/>
            <person name="Gladieux P."/>
            <person name="Hiltunen Thoren M."/>
            <person name="Johannesson H."/>
        </authorList>
    </citation>
    <scope>NUCLEOTIDE SEQUENCE</scope>
    <source>
        <strain evidence="3">CBS 314.62</strain>
    </source>
</reference>
<feature type="transmembrane region" description="Helical" evidence="2">
    <location>
        <begin position="127"/>
        <end position="152"/>
    </location>
</feature>
<sequence length="162" mass="18348">MASNAPPSHPATENQDEAPLGNSRGSSVTIEGAADAGKNSWFCDAELWNQAAAREQTWTQRRRLREYLVMDKITEHLYKRILRPGLRSFGLESFQSKPEERDTFLHEAHLRALEAELAKRGGESYSLLFFLLFLLSSSPFRLFYFLCLVFPFPPFSSSGTAV</sequence>
<dbReference type="Proteomes" id="UP001270362">
    <property type="component" value="Unassembled WGS sequence"/>
</dbReference>
<feature type="region of interest" description="Disordered" evidence="1">
    <location>
        <begin position="1"/>
        <end position="28"/>
    </location>
</feature>
<dbReference type="AlphaFoldDB" id="A0AAE0XA12"/>
<evidence type="ECO:0000256" key="2">
    <source>
        <dbReference type="SAM" id="Phobius"/>
    </source>
</evidence>
<keyword evidence="2" id="KW-1133">Transmembrane helix</keyword>
<gene>
    <name evidence="3" type="ORF">B0T22DRAFT_161560</name>
</gene>
<evidence type="ECO:0000313" key="3">
    <source>
        <dbReference type="EMBL" id="KAK3688753.1"/>
    </source>
</evidence>
<keyword evidence="2" id="KW-0472">Membrane</keyword>
<evidence type="ECO:0000313" key="4">
    <source>
        <dbReference type="Proteomes" id="UP001270362"/>
    </source>
</evidence>
<keyword evidence="2" id="KW-0812">Transmembrane</keyword>
<proteinExistence type="predicted"/>
<keyword evidence="4" id="KW-1185">Reference proteome</keyword>
<name>A0AAE0XA12_9PEZI</name>
<evidence type="ECO:0000256" key="1">
    <source>
        <dbReference type="SAM" id="MobiDB-lite"/>
    </source>
</evidence>
<accession>A0AAE0XA12</accession>
<reference evidence="3" key="2">
    <citation type="submission" date="2023-06" db="EMBL/GenBank/DDBJ databases">
        <authorList>
            <consortium name="Lawrence Berkeley National Laboratory"/>
            <person name="Haridas S."/>
            <person name="Hensen N."/>
            <person name="Bonometti L."/>
            <person name="Westerberg I."/>
            <person name="Brannstrom I.O."/>
            <person name="Guillou S."/>
            <person name="Cros-Aarteil S."/>
            <person name="Calhoun S."/>
            <person name="Kuo A."/>
            <person name="Mondo S."/>
            <person name="Pangilinan J."/>
            <person name="Riley R."/>
            <person name="Labutti K."/>
            <person name="Andreopoulos B."/>
            <person name="Lipzen A."/>
            <person name="Chen C."/>
            <person name="Yanf M."/>
            <person name="Daum C."/>
            <person name="Ng V."/>
            <person name="Clum A."/>
            <person name="Steindorff A."/>
            <person name="Ohm R."/>
            <person name="Martin F."/>
            <person name="Silar P."/>
            <person name="Natvig D."/>
            <person name="Lalanne C."/>
            <person name="Gautier V."/>
            <person name="Ament-Velasquez S.L."/>
            <person name="Kruys A."/>
            <person name="Hutchinson M.I."/>
            <person name="Powell A.J."/>
            <person name="Barry K."/>
            <person name="Miller A.N."/>
            <person name="Grigoriev I.V."/>
            <person name="Debuchy R."/>
            <person name="Gladieux P."/>
            <person name="Thoren M.H."/>
            <person name="Johannesson H."/>
        </authorList>
    </citation>
    <scope>NUCLEOTIDE SEQUENCE</scope>
    <source>
        <strain evidence="3">CBS 314.62</strain>
    </source>
</reference>
<protein>
    <submittedName>
        <fullName evidence="3">Uncharacterized protein</fullName>
    </submittedName>
</protein>
<comment type="caution">
    <text evidence="3">The sequence shown here is derived from an EMBL/GenBank/DDBJ whole genome shotgun (WGS) entry which is preliminary data.</text>
</comment>
<dbReference type="EMBL" id="JAULSO010000002">
    <property type="protein sequence ID" value="KAK3688753.1"/>
    <property type="molecule type" value="Genomic_DNA"/>
</dbReference>